<dbReference type="Gene3D" id="1.20.1280.290">
    <property type="match status" value="1"/>
</dbReference>
<name>A0ABM4A2K3_ZIZJJ</name>
<accession>A0ABM4A2K3</accession>
<evidence type="ECO:0000256" key="3">
    <source>
        <dbReference type="ARBA" id="ARBA00022448"/>
    </source>
</evidence>
<comment type="caution">
    <text evidence="9">Lacks conserved residue(s) required for the propagation of feature annotation.</text>
</comment>
<comment type="subcellular location">
    <subcellularLocation>
        <location evidence="1">Endomembrane system</location>
        <topology evidence="1">Multi-pass membrane protein</topology>
    </subcellularLocation>
</comment>
<evidence type="ECO:0000256" key="9">
    <source>
        <dbReference type="RuleBase" id="RU910715"/>
    </source>
</evidence>
<dbReference type="GeneID" id="107417685"/>
<sequence>MEGFHSLPHVVELFSSKLGIYCAILQQGRSPLISINSVGFVIETLYIALFLFYAPKKSTMQTILQVLLIAFGYGLMVILTLFLAKGQKRIQIVGWICLTVKLIVFAAPLCTMRKVIRTKSVEFMPFSLSLFQTLGAVIWFFYGLLLEDYKLALPNVVGFILGNFQMGLYIAYSNWKEISQNQPTLPNVVGFILGNFQMGLYIAYSNWKEISQNQPTVNPGLNQGVLQSNDSVANA</sequence>
<evidence type="ECO:0000256" key="4">
    <source>
        <dbReference type="ARBA" id="ARBA00022597"/>
    </source>
</evidence>
<comment type="function">
    <text evidence="9">Mediates both low-affinity uptake and efflux of sugar across the membrane.</text>
</comment>
<evidence type="ECO:0000256" key="2">
    <source>
        <dbReference type="ARBA" id="ARBA00007809"/>
    </source>
</evidence>
<feature type="transmembrane region" description="Helical" evidence="9">
    <location>
        <begin position="151"/>
        <end position="172"/>
    </location>
</feature>
<evidence type="ECO:0000256" key="6">
    <source>
        <dbReference type="ARBA" id="ARBA00022737"/>
    </source>
</evidence>
<reference evidence="11" key="1">
    <citation type="submission" date="2025-08" db="UniProtKB">
        <authorList>
            <consortium name="RefSeq"/>
        </authorList>
    </citation>
    <scope>IDENTIFICATION</scope>
    <source>
        <tissue evidence="11">Seedling</tissue>
    </source>
</reference>
<protein>
    <recommendedName>
        <fullName evidence="9">Bidirectional sugar transporter SWEET</fullName>
    </recommendedName>
</protein>
<evidence type="ECO:0000256" key="7">
    <source>
        <dbReference type="ARBA" id="ARBA00022989"/>
    </source>
</evidence>
<keyword evidence="8 9" id="KW-0472">Membrane</keyword>
<proteinExistence type="inferred from homology"/>
<dbReference type="InterPro" id="IPR047664">
    <property type="entry name" value="SWEET"/>
</dbReference>
<dbReference type="Pfam" id="PF03083">
    <property type="entry name" value="MtN3_slv"/>
    <property type="match status" value="2"/>
</dbReference>
<keyword evidence="4 9" id="KW-0762">Sugar transport</keyword>
<feature type="transmembrane region" description="Helical" evidence="9">
    <location>
        <begin position="123"/>
        <end position="145"/>
    </location>
</feature>
<keyword evidence="5 9" id="KW-0812">Transmembrane</keyword>
<dbReference type="InterPro" id="IPR004316">
    <property type="entry name" value="SWEET_rpt"/>
</dbReference>
<keyword evidence="7 9" id="KW-1133">Transmembrane helix</keyword>
<dbReference type="PANTHER" id="PTHR10791">
    <property type="entry name" value="RAG1-ACTIVATING PROTEIN 1"/>
    <property type="match status" value="1"/>
</dbReference>
<feature type="transmembrane region" description="Helical" evidence="9">
    <location>
        <begin position="33"/>
        <end position="54"/>
    </location>
</feature>
<evidence type="ECO:0000256" key="5">
    <source>
        <dbReference type="ARBA" id="ARBA00022692"/>
    </source>
</evidence>
<dbReference type="Proteomes" id="UP001652623">
    <property type="component" value="Chromosome 2"/>
</dbReference>
<feature type="transmembrane region" description="Helical" evidence="9">
    <location>
        <begin position="66"/>
        <end position="84"/>
    </location>
</feature>
<evidence type="ECO:0000313" key="11">
    <source>
        <dbReference type="RefSeq" id="XP_060670920.1"/>
    </source>
</evidence>
<feature type="transmembrane region" description="Helical" evidence="9">
    <location>
        <begin position="184"/>
        <end position="204"/>
    </location>
</feature>
<keyword evidence="3 9" id="KW-0813">Transport</keyword>
<comment type="similarity">
    <text evidence="2 9">Belongs to the SWEET sugar transporter family.</text>
</comment>
<evidence type="ECO:0000313" key="10">
    <source>
        <dbReference type="Proteomes" id="UP001652623"/>
    </source>
</evidence>
<keyword evidence="6" id="KW-0677">Repeat</keyword>
<evidence type="ECO:0000256" key="1">
    <source>
        <dbReference type="ARBA" id="ARBA00004127"/>
    </source>
</evidence>
<keyword evidence="10" id="KW-1185">Reference proteome</keyword>
<evidence type="ECO:0000256" key="8">
    <source>
        <dbReference type="ARBA" id="ARBA00023136"/>
    </source>
</evidence>
<dbReference type="RefSeq" id="XP_060670920.1">
    <property type="nucleotide sequence ID" value="XM_060814937.1"/>
</dbReference>
<organism evidence="10 11">
    <name type="scientific">Ziziphus jujuba</name>
    <name type="common">Chinese jujube</name>
    <name type="synonym">Ziziphus sativa</name>
    <dbReference type="NCBI Taxonomy" id="326968"/>
    <lineage>
        <taxon>Eukaryota</taxon>
        <taxon>Viridiplantae</taxon>
        <taxon>Streptophyta</taxon>
        <taxon>Embryophyta</taxon>
        <taxon>Tracheophyta</taxon>
        <taxon>Spermatophyta</taxon>
        <taxon>Magnoliopsida</taxon>
        <taxon>eudicotyledons</taxon>
        <taxon>Gunneridae</taxon>
        <taxon>Pentapetalae</taxon>
        <taxon>rosids</taxon>
        <taxon>fabids</taxon>
        <taxon>Rosales</taxon>
        <taxon>Rhamnaceae</taxon>
        <taxon>Paliureae</taxon>
        <taxon>Ziziphus</taxon>
    </lineage>
</organism>
<feature type="transmembrane region" description="Helical" evidence="9">
    <location>
        <begin position="90"/>
        <end position="111"/>
    </location>
</feature>
<dbReference type="PANTHER" id="PTHR10791:SF163">
    <property type="entry name" value="BIDIRECTIONAL SUGAR TRANSPORTER SWEET"/>
    <property type="match status" value="1"/>
</dbReference>
<gene>
    <name evidence="11" type="primary">LOC107417685</name>
</gene>